<keyword evidence="1" id="KW-0732">Signal</keyword>
<feature type="chain" id="PRO_5034111396" evidence="1">
    <location>
        <begin position="20"/>
        <end position="127"/>
    </location>
</feature>
<sequence length="127" mass="14495">MSRVAVCPCYALQLSVVLALAPRKAYRVWRRQKCRGWCSKWAAAERRSYEDMDVRMARRRMVPKGMGERVRRRGFVGVGVGVGVALSGVRVEAEEEVDRWWKRERGGLSGNLGREVAWQPGWALSTE</sequence>
<dbReference type="AlphaFoldDB" id="A0A8H3U2D7"/>
<evidence type="ECO:0000313" key="3">
    <source>
        <dbReference type="Proteomes" id="UP000447873"/>
    </source>
</evidence>
<name>A0A8H3U2D7_VENIN</name>
<feature type="non-terminal residue" evidence="2">
    <location>
        <position position="127"/>
    </location>
</feature>
<protein>
    <submittedName>
        <fullName evidence="2">Uncharacterized protein</fullName>
    </submittedName>
</protein>
<dbReference type="Proteomes" id="UP000447873">
    <property type="component" value="Unassembled WGS sequence"/>
</dbReference>
<accession>A0A8H3U2D7</accession>
<comment type="caution">
    <text evidence="2">The sequence shown here is derived from an EMBL/GenBank/DDBJ whole genome shotgun (WGS) entry which is preliminary data.</text>
</comment>
<feature type="signal peptide" evidence="1">
    <location>
        <begin position="1"/>
        <end position="19"/>
    </location>
</feature>
<organism evidence="2 3">
    <name type="scientific">Venturia inaequalis</name>
    <name type="common">Apple scab fungus</name>
    <dbReference type="NCBI Taxonomy" id="5025"/>
    <lineage>
        <taxon>Eukaryota</taxon>
        <taxon>Fungi</taxon>
        <taxon>Dikarya</taxon>
        <taxon>Ascomycota</taxon>
        <taxon>Pezizomycotina</taxon>
        <taxon>Dothideomycetes</taxon>
        <taxon>Pleosporomycetidae</taxon>
        <taxon>Venturiales</taxon>
        <taxon>Venturiaceae</taxon>
        <taxon>Venturia</taxon>
    </lineage>
</organism>
<evidence type="ECO:0000313" key="2">
    <source>
        <dbReference type="EMBL" id="KAE9962057.1"/>
    </source>
</evidence>
<dbReference type="EMBL" id="WNWS01001221">
    <property type="protein sequence ID" value="KAE9962057.1"/>
    <property type="molecule type" value="Genomic_DNA"/>
</dbReference>
<proteinExistence type="predicted"/>
<gene>
    <name evidence="2" type="ORF">EG328_001051</name>
</gene>
<evidence type="ECO:0000256" key="1">
    <source>
        <dbReference type="SAM" id="SignalP"/>
    </source>
</evidence>
<reference evidence="2 3" key="1">
    <citation type="submission" date="2018-12" db="EMBL/GenBank/DDBJ databases">
        <title>Venturia inaequalis Genome Resource.</title>
        <authorList>
            <person name="Lichtner F.J."/>
        </authorList>
    </citation>
    <scope>NUCLEOTIDE SEQUENCE [LARGE SCALE GENOMIC DNA]</scope>
    <source>
        <strain evidence="2 3">120213</strain>
    </source>
</reference>